<evidence type="ECO:0000256" key="3">
    <source>
        <dbReference type="ARBA" id="ARBA00022801"/>
    </source>
</evidence>
<evidence type="ECO:0000259" key="11">
    <source>
        <dbReference type="Pfam" id="PF21530"/>
    </source>
</evidence>
<dbReference type="CDD" id="cd18037">
    <property type="entry name" value="DEXSc_Pif1_like"/>
    <property type="match status" value="1"/>
</dbReference>
<accession>A0ABR2WER5</accession>
<evidence type="ECO:0000256" key="8">
    <source>
        <dbReference type="ARBA" id="ARBA00023235"/>
    </source>
</evidence>
<evidence type="ECO:0000256" key="9">
    <source>
        <dbReference type="RuleBase" id="RU363044"/>
    </source>
</evidence>
<keyword evidence="8" id="KW-0413">Isomerase</keyword>
<keyword evidence="1 9" id="KW-0547">Nucleotide-binding</keyword>
<comment type="similarity">
    <text evidence="9">Belongs to the helicase family.</text>
</comment>
<dbReference type="Proteomes" id="UP001479436">
    <property type="component" value="Unassembled WGS sequence"/>
</dbReference>
<keyword evidence="5 9" id="KW-0067">ATP-binding</keyword>
<dbReference type="Gene3D" id="3.40.50.300">
    <property type="entry name" value="P-loop containing nucleotide triphosphate hydrolases"/>
    <property type="match status" value="1"/>
</dbReference>
<comment type="caution">
    <text evidence="12">The sequence shown here is derived from an EMBL/GenBank/DDBJ whole genome shotgun (WGS) entry which is preliminary data.</text>
</comment>
<dbReference type="InterPro" id="IPR027417">
    <property type="entry name" value="P-loop_NTPase"/>
</dbReference>
<sequence length="568" mass="63885">MFPHYLQKFPPLRALFPTTDRLFIRNFYTSTLLRQGVTKTSLKKAPSKRVAKVKNVAIEEVPPPKIKEKLEPVELSIEQLKAIDEAMSGRNVFLTGSAGVGKSFMLRYLIEKLKDSGKNVAVTAPTGIAAFHVGGHTVHHFAGLPVRNISNRELAMIVTRNRRAAQRWKETDVLIIDEISMVGKQLFSTLDYIARWVRRSKSPFGGLQLIVCGDFFQLPPVSDLQKCVNCGQVFPQEQGTRILCQKNNCKPMLTQHSEYAFESKSWEEMNFEVNEFTQPFRQTDSRFVDILNSIRIGECTPSVIEVLQQCKRDFAPTASTSILPTKLYTLRKQVADENMYNLKKLPEHSVTYAATQGPAKAKEEHINALNVTQADEQLALKKGAQVMLLVNIDVEQGLVNGSRGVIVGFRKSTSAKTTIENERSDFAELDKDHSFPLSSANLYPIVKFRNGVTATIGPHTWEVEIPQTAVNEKLGIKRVWRTQLPLKLAWALTVHKCQGMTLDYAEVSLQNIFACGQAYVALSRVRSLEGLYLKHFKPDVIVSDERVLQFYKSLGAPQKSSQSIVQQM</sequence>
<protein>
    <recommendedName>
        <fullName evidence="9">ATP-dependent DNA helicase</fullName>
        <ecNumber evidence="9">5.6.2.3</ecNumber>
    </recommendedName>
</protein>
<evidence type="ECO:0000313" key="13">
    <source>
        <dbReference type="Proteomes" id="UP001479436"/>
    </source>
</evidence>
<feature type="domain" description="DNA helicase Pif1-like 2B" evidence="11">
    <location>
        <begin position="367"/>
        <end position="409"/>
    </location>
</feature>
<proteinExistence type="inferred from homology"/>
<comment type="cofactor">
    <cofactor evidence="9">
        <name>Mg(2+)</name>
        <dbReference type="ChEBI" id="CHEBI:18420"/>
    </cofactor>
</comment>
<dbReference type="PANTHER" id="PTHR47642:SF5">
    <property type="entry name" value="ATP-DEPENDENT DNA HELICASE"/>
    <property type="match status" value="1"/>
</dbReference>
<name>A0ABR2WER5_9FUNG</name>
<evidence type="ECO:0000256" key="6">
    <source>
        <dbReference type="ARBA" id="ARBA00023125"/>
    </source>
</evidence>
<keyword evidence="3 9" id="KW-0378">Hydrolase</keyword>
<dbReference type="EMBL" id="JASJQH010002704">
    <property type="protein sequence ID" value="KAK9759992.1"/>
    <property type="molecule type" value="Genomic_DNA"/>
</dbReference>
<keyword evidence="6" id="KW-0238">DNA-binding</keyword>
<dbReference type="InterPro" id="IPR051055">
    <property type="entry name" value="PIF1_helicase"/>
</dbReference>
<evidence type="ECO:0000259" key="10">
    <source>
        <dbReference type="Pfam" id="PF05970"/>
    </source>
</evidence>
<keyword evidence="13" id="KW-1185">Reference proteome</keyword>
<evidence type="ECO:0000313" key="12">
    <source>
        <dbReference type="EMBL" id="KAK9759992.1"/>
    </source>
</evidence>
<dbReference type="Pfam" id="PF21530">
    <property type="entry name" value="Pif1_2B_dom"/>
    <property type="match status" value="1"/>
</dbReference>
<keyword evidence="4 9" id="KW-0347">Helicase</keyword>
<feature type="domain" description="DNA helicase Pif1-like DEAD-box helicase" evidence="10">
    <location>
        <begin position="75"/>
        <end position="222"/>
    </location>
</feature>
<comment type="catalytic activity">
    <reaction evidence="9">
        <text>ATP + H2O = ADP + phosphate + H(+)</text>
        <dbReference type="Rhea" id="RHEA:13065"/>
        <dbReference type="ChEBI" id="CHEBI:15377"/>
        <dbReference type="ChEBI" id="CHEBI:15378"/>
        <dbReference type="ChEBI" id="CHEBI:30616"/>
        <dbReference type="ChEBI" id="CHEBI:43474"/>
        <dbReference type="ChEBI" id="CHEBI:456216"/>
        <dbReference type="EC" id="5.6.2.3"/>
    </reaction>
</comment>
<dbReference type="InterPro" id="IPR010285">
    <property type="entry name" value="DNA_helicase_pif1-like_DEAD"/>
</dbReference>
<dbReference type="CDD" id="cd18809">
    <property type="entry name" value="SF1_C_RecD"/>
    <property type="match status" value="1"/>
</dbReference>
<dbReference type="InterPro" id="IPR049163">
    <property type="entry name" value="Pif1-like_2B_dom"/>
</dbReference>
<dbReference type="Pfam" id="PF05970">
    <property type="entry name" value="PIF1"/>
    <property type="match status" value="1"/>
</dbReference>
<dbReference type="SUPFAM" id="SSF52540">
    <property type="entry name" value="P-loop containing nucleoside triphosphate hydrolases"/>
    <property type="match status" value="2"/>
</dbReference>
<evidence type="ECO:0000256" key="5">
    <source>
        <dbReference type="ARBA" id="ARBA00022840"/>
    </source>
</evidence>
<evidence type="ECO:0000256" key="2">
    <source>
        <dbReference type="ARBA" id="ARBA00022763"/>
    </source>
</evidence>
<gene>
    <name evidence="12" type="ORF">K7432_018667</name>
</gene>
<reference evidence="12 13" key="1">
    <citation type="submission" date="2023-04" db="EMBL/GenBank/DDBJ databases">
        <title>Genome of Basidiobolus ranarum AG-B5.</title>
        <authorList>
            <person name="Stajich J.E."/>
            <person name="Carter-House D."/>
            <person name="Gryganskyi A."/>
        </authorList>
    </citation>
    <scope>NUCLEOTIDE SEQUENCE [LARGE SCALE GENOMIC DNA]</scope>
    <source>
        <strain evidence="12 13">AG-B5</strain>
    </source>
</reference>
<dbReference type="PANTHER" id="PTHR47642">
    <property type="entry name" value="ATP-DEPENDENT DNA HELICASE"/>
    <property type="match status" value="1"/>
</dbReference>
<keyword evidence="9" id="KW-0233">DNA recombination</keyword>
<keyword evidence="2 9" id="KW-0227">DNA damage</keyword>
<evidence type="ECO:0000256" key="4">
    <source>
        <dbReference type="ARBA" id="ARBA00022806"/>
    </source>
</evidence>
<dbReference type="EC" id="5.6.2.3" evidence="9"/>
<keyword evidence="7 9" id="KW-0234">DNA repair</keyword>
<evidence type="ECO:0000256" key="1">
    <source>
        <dbReference type="ARBA" id="ARBA00022741"/>
    </source>
</evidence>
<organism evidence="12 13">
    <name type="scientific">Basidiobolus ranarum</name>
    <dbReference type="NCBI Taxonomy" id="34480"/>
    <lineage>
        <taxon>Eukaryota</taxon>
        <taxon>Fungi</taxon>
        <taxon>Fungi incertae sedis</taxon>
        <taxon>Zoopagomycota</taxon>
        <taxon>Entomophthoromycotina</taxon>
        <taxon>Basidiobolomycetes</taxon>
        <taxon>Basidiobolales</taxon>
        <taxon>Basidiobolaceae</taxon>
        <taxon>Basidiobolus</taxon>
    </lineage>
</organism>
<evidence type="ECO:0000256" key="7">
    <source>
        <dbReference type="ARBA" id="ARBA00023204"/>
    </source>
</evidence>